<evidence type="ECO:0000313" key="8">
    <source>
        <dbReference type="Proteomes" id="UP000838878"/>
    </source>
</evidence>
<dbReference type="Gene3D" id="3.90.640.10">
    <property type="entry name" value="Actin, Chain A, domain 4"/>
    <property type="match status" value="1"/>
</dbReference>
<dbReference type="OrthoDB" id="5132116at2759"/>
<dbReference type="Pfam" id="PF00022">
    <property type="entry name" value="Actin"/>
    <property type="match status" value="1"/>
</dbReference>
<evidence type="ECO:0008006" key="9">
    <source>
        <dbReference type="Google" id="ProtNLM"/>
    </source>
</evidence>
<evidence type="ECO:0000256" key="5">
    <source>
        <dbReference type="ARBA" id="ARBA00023212"/>
    </source>
</evidence>
<comment type="subcellular location">
    <subcellularLocation>
        <location evidence="1">Cytoplasm</location>
        <location evidence="1">Cytoskeleton</location>
    </subcellularLocation>
</comment>
<keyword evidence="4" id="KW-0067">ATP-binding</keyword>
<keyword evidence="3" id="KW-0547">Nucleotide-binding</keyword>
<protein>
    <recommendedName>
        <fullName evidence="9">Actin</fullName>
    </recommendedName>
</protein>
<evidence type="ECO:0000256" key="1">
    <source>
        <dbReference type="ARBA" id="ARBA00004245"/>
    </source>
</evidence>
<dbReference type="FunFam" id="3.30.420.40:FF:000148">
    <property type="entry name" value="Actin, alpha skeletal muscle"/>
    <property type="match status" value="1"/>
</dbReference>
<evidence type="ECO:0000256" key="6">
    <source>
        <dbReference type="RuleBase" id="RU000487"/>
    </source>
</evidence>
<accession>A0A8J9U9V5</accession>
<dbReference type="PANTHER" id="PTHR11937">
    <property type="entry name" value="ACTIN"/>
    <property type="match status" value="1"/>
</dbReference>
<evidence type="ECO:0000313" key="7">
    <source>
        <dbReference type="EMBL" id="CAH0716347.1"/>
    </source>
</evidence>
<comment type="similarity">
    <text evidence="6">Belongs to the actin family.</text>
</comment>
<keyword evidence="8" id="KW-1185">Reference proteome</keyword>
<dbReference type="Gene3D" id="3.30.420.40">
    <property type="match status" value="2"/>
</dbReference>
<proteinExistence type="inferred from homology"/>
<keyword evidence="5" id="KW-0206">Cytoskeleton</keyword>
<dbReference type="InterPro" id="IPR004000">
    <property type="entry name" value="Actin"/>
</dbReference>
<dbReference type="GO" id="GO:0005524">
    <property type="term" value="F:ATP binding"/>
    <property type="evidence" value="ECO:0007669"/>
    <property type="project" value="UniProtKB-KW"/>
</dbReference>
<dbReference type="AlphaFoldDB" id="A0A8J9U9V5"/>
<evidence type="ECO:0000256" key="3">
    <source>
        <dbReference type="ARBA" id="ARBA00022741"/>
    </source>
</evidence>
<dbReference type="SMART" id="SM00268">
    <property type="entry name" value="ACTIN"/>
    <property type="match status" value="1"/>
</dbReference>
<dbReference type="SUPFAM" id="SSF53067">
    <property type="entry name" value="Actin-like ATPase domain"/>
    <property type="match status" value="2"/>
</dbReference>
<dbReference type="PRINTS" id="PR00190">
    <property type="entry name" value="ACTIN"/>
</dbReference>
<dbReference type="InterPro" id="IPR043129">
    <property type="entry name" value="ATPase_NBD"/>
</dbReference>
<evidence type="ECO:0000256" key="4">
    <source>
        <dbReference type="ARBA" id="ARBA00022840"/>
    </source>
</evidence>
<feature type="non-terminal residue" evidence="7">
    <location>
        <position position="368"/>
    </location>
</feature>
<dbReference type="GO" id="GO:0005856">
    <property type="term" value="C:cytoskeleton"/>
    <property type="evidence" value="ECO:0007669"/>
    <property type="project" value="UniProtKB-SubCell"/>
</dbReference>
<organism evidence="7 8">
    <name type="scientific">Brenthis ino</name>
    <name type="common">lesser marbled fritillary</name>
    <dbReference type="NCBI Taxonomy" id="405034"/>
    <lineage>
        <taxon>Eukaryota</taxon>
        <taxon>Metazoa</taxon>
        <taxon>Ecdysozoa</taxon>
        <taxon>Arthropoda</taxon>
        <taxon>Hexapoda</taxon>
        <taxon>Insecta</taxon>
        <taxon>Pterygota</taxon>
        <taxon>Neoptera</taxon>
        <taxon>Endopterygota</taxon>
        <taxon>Lepidoptera</taxon>
        <taxon>Glossata</taxon>
        <taxon>Ditrysia</taxon>
        <taxon>Papilionoidea</taxon>
        <taxon>Nymphalidae</taxon>
        <taxon>Heliconiinae</taxon>
        <taxon>Argynnini</taxon>
        <taxon>Brenthis</taxon>
    </lineage>
</organism>
<reference evidence="7" key="1">
    <citation type="submission" date="2021-12" db="EMBL/GenBank/DDBJ databases">
        <authorList>
            <person name="Martin H S."/>
        </authorList>
    </citation>
    <scope>NUCLEOTIDE SEQUENCE</scope>
</reference>
<evidence type="ECO:0000256" key="2">
    <source>
        <dbReference type="ARBA" id="ARBA00022490"/>
    </source>
</evidence>
<keyword evidence="2" id="KW-0963">Cytoplasm</keyword>
<sequence>MAFEKPVVVIDNGSYNIKAGFSCDNHPVSIFRTLVGRPNYLHGTFGRDYYDVYIGDEALDKVHDLELSQPIVNGKILDWDNIERIWHHIFYRELKTAPEDRAVILACGSTASMEEKIRCCEIFFDILNAPALCIQSQSVLAMYGSGVTTGLCVDLGYATTNVIPVFEGGDVSYAHIDTGLGGLQISDYIKKCLGERGELEGIKTPQDIENIQKKCYITQDCAMLRKDCKRKHKVSLENEIDVSNEVFMAAEMLFQPDLVKNEDTGYVPLQDALVTASLKCDDELRLELYDSIIPCGGLALIPGINERLQIEMESVLNQSVTILSSPEPYTVTWLGGATLAGLADAEKMFIIKKQYEDHGERIIRNKFK</sequence>
<name>A0A8J9U9V5_9NEOP</name>
<dbReference type="Proteomes" id="UP000838878">
    <property type="component" value="Chromosome 11"/>
</dbReference>
<gene>
    <name evidence="7" type="ORF">BINO364_LOCUS3134</name>
</gene>
<dbReference type="EMBL" id="OV170231">
    <property type="protein sequence ID" value="CAH0716347.1"/>
    <property type="molecule type" value="Genomic_DNA"/>
</dbReference>